<reference evidence="2" key="1">
    <citation type="submission" date="2022-10" db="EMBL/GenBank/DDBJ databases">
        <title>Sifting through the core-genome to identify putative cross-protective antigens against Riemerella anatipestifer.</title>
        <authorList>
            <person name="Zheng X."/>
            <person name="Zhang W."/>
        </authorList>
    </citation>
    <scope>NUCLEOTIDE SEQUENCE</scope>
    <source>
        <strain evidence="2">ZWRA178</strain>
    </source>
</reference>
<keyword evidence="2" id="KW-0808">Transferase</keyword>
<organism evidence="2 3">
    <name type="scientific">Riemerella anatipestifer</name>
    <name type="common">Moraxella anatipestifer</name>
    <dbReference type="NCBI Taxonomy" id="34085"/>
    <lineage>
        <taxon>Bacteria</taxon>
        <taxon>Pseudomonadati</taxon>
        <taxon>Bacteroidota</taxon>
        <taxon>Flavobacteriia</taxon>
        <taxon>Flavobacteriales</taxon>
        <taxon>Weeksellaceae</taxon>
        <taxon>Riemerella</taxon>
    </lineage>
</organism>
<dbReference type="InterPro" id="IPR000594">
    <property type="entry name" value="ThiF_NAD_FAD-bd"/>
</dbReference>
<dbReference type="RefSeq" id="WP_164857928.1">
    <property type="nucleotide sequence ID" value="NZ_CP029760.1"/>
</dbReference>
<dbReference type="GO" id="GO:0016779">
    <property type="term" value="F:nucleotidyltransferase activity"/>
    <property type="evidence" value="ECO:0007669"/>
    <property type="project" value="UniProtKB-KW"/>
</dbReference>
<dbReference type="Gene3D" id="3.40.50.720">
    <property type="entry name" value="NAD(P)-binding Rossmann-like Domain"/>
    <property type="match status" value="1"/>
</dbReference>
<accession>A0AAP3ALL5</accession>
<dbReference type="InterPro" id="IPR035985">
    <property type="entry name" value="Ubiquitin-activating_enz"/>
</dbReference>
<gene>
    <name evidence="2" type="ORF">OKE68_06555</name>
</gene>
<evidence type="ECO:0000313" key="2">
    <source>
        <dbReference type="EMBL" id="MCW0523970.1"/>
    </source>
</evidence>
<feature type="domain" description="THIF-type NAD/FAD binding fold" evidence="1">
    <location>
        <begin position="296"/>
        <end position="414"/>
    </location>
</feature>
<sequence length="519" mass="60481">MKIIDEFSKDGDIIRGKVLLQHIEGLNNNLEFEVVIYPQYPFKHNESETIKFVNKDLVHYNHVMKNGEICIHTLHSSKLKQKLIADFESLRAWVEKYYINKENDSHYEHIVIEEQPFEGVYYSYQFTDVEYFFTKGEFGVINLIPFSTGIYKGKGILNSLVKSFLPYTKGISIDSKWNNFYMNLEAKHYGLFLFLGDVPALYNRFAFSNWLEFKNCIPKEFLDLLNKHRLKSKKNKSTLLPIFFGYNIPNGKIHWISAIVKLNDMPIKAVPVKNDKGIKIKGKWEGQLLNKKITWAITIIGVGAIGSIVAKTLVKCGAKNIDLVDYDLKEPENICRSEYEFINGFCDKTDELVKILNETSPFVKVKYANEEYFSYIKALYKLRKVKSNYENFLNNYDIVFNCSADSDLMYVLDDLELNTDLINLSITNHAKDLVCAFYPNIYRFVQTQFISILDNDVDDLYNPTGCWSPTFKASYNDINLLVQYALKQINFIYQENKPKNNFTLSTTFENNLEIKLTRY</sequence>
<dbReference type="SUPFAM" id="SSF54495">
    <property type="entry name" value="UBC-like"/>
    <property type="match status" value="1"/>
</dbReference>
<dbReference type="AlphaFoldDB" id="A0AAP3ALL5"/>
<dbReference type="EMBL" id="JAOZYT010000034">
    <property type="protein sequence ID" value="MCW0523970.1"/>
    <property type="molecule type" value="Genomic_DNA"/>
</dbReference>
<protein>
    <submittedName>
        <fullName evidence="2">ThiF family adenylyltransferase</fullName>
    </submittedName>
</protein>
<name>A0AAP3ALL5_RIEAN</name>
<dbReference type="GO" id="GO:0008641">
    <property type="term" value="F:ubiquitin-like modifier activating enzyme activity"/>
    <property type="evidence" value="ECO:0007669"/>
    <property type="project" value="InterPro"/>
</dbReference>
<evidence type="ECO:0000259" key="1">
    <source>
        <dbReference type="Pfam" id="PF00899"/>
    </source>
</evidence>
<evidence type="ECO:0000313" key="3">
    <source>
        <dbReference type="Proteomes" id="UP001207440"/>
    </source>
</evidence>
<comment type="caution">
    <text evidence="2">The sequence shown here is derived from an EMBL/GenBank/DDBJ whole genome shotgun (WGS) entry which is preliminary data.</text>
</comment>
<keyword evidence="2" id="KW-0548">Nucleotidyltransferase</keyword>
<dbReference type="SUPFAM" id="SSF69572">
    <property type="entry name" value="Activating enzymes of the ubiquitin-like proteins"/>
    <property type="match status" value="1"/>
</dbReference>
<dbReference type="Pfam" id="PF00899">
    <property type="entry name" value="ThiF"/>
    <property type="match status" value="1"/>
</dbReference>
<dbReference type="InterPro" id="IPR016135">
    <property type="entry name" value="UBQ-conjugating_enzyme/RWD"/>
</dbReference>
<proteinExistence type="predicted"/>
<dbReference type="Proteomes" id="UP001207440">
    <property type="component" value="Unassembled WGS sequence"/>
</dbReference>